<dbReference type="Pfam" id="PF04947">
    <property type="entry name" value="Pox_VLTF3"/>
    <property type="match status" value="1"/>
</dbReference>
<protein>
    <recommendedName>
        <fullName evidence="3">Viral late gene transcription factor 3 zinc ribbon domain-containing protein</fullName>
    </recommendedName>
</protein>
<dbReference type="AlphaFoldDB" id="A0A6C0M0V6"/>
<proteinExistence type="predicted"/>
<keyword evidence="1" id="KW-0175">Coiled coil</keyword>
<evidence type="ECO:0000256" key="1">
    <source>
        <dbReference type="SAM" id="Coils"/>
    </source>
</evidence>
<dbReference type="InterPro" id="IPR007031">
    <property type="entry name" value="Poxvirus_VLTF3"/>
</dbReference>
<dbReference type="EMBL" id="MN740614">
    <property type="protein sequence ID" value="QHU35905.1"/>
    <property type="molecule type" value="Genomic_DNA"/>
</dbReference>
<evidence type="ECO:0008006" key="3">
    <source>
        <dbReference type="Google" id="ProtNLM"/>
    </source>
</evidence>
<accession>A0A6C0M0V6</accession>
<feature type="coiled-coil region" evidence="1">
    <location>
        <begin position="48"/>
        <end position="113"/>
    </location>
</feature>
<reference evidence="2" key="1">
    <citation type="journal article" date="2020" name="Nature">
        <title>Giant virus diversity and host interactions through global metagenomics.</title>
        <authorList>
            <person name="Schulz F."/>
            <person name="Roux S."/>
            <person name="Paez-Espino D."/>
            <person name="Jungbluth S."/>
            <person name="Walsh D.A."/>
            <person name="Denef V.J."/>
            <person name="McMahon K.D."/>
            <person name="Konstantinidis K.T."/>
            <person name="Eloe-Fadrosh E.A."/>
            <person name="Kyrpides N.C."/>
            <person name="Woyke T."/>
        </authorList>
    </citation>
    <scope>NUCLEOTIDE SEQUENCE</scope>
    <source>
        <strain evidence="2">GVMAG-S-1035085-51</strain>
    </source>
</reference>
<organism evidence="2">
    <name type="scientific">viral metagenome</name>
    <dbReference type="NCBI Taxonomy" id="1070528"/>
    <lineage>
        <taxon>unclassified sequences</taxon>
        <taxon>metagenomes</taxon>
        <taxon>organismal metagenomes</taxon>
    </lineage>
</organism>
<sequence>METKVGTSQSSFKDKNIKYSSFCSNIINKSLIVHGTLDSKHQERMKEFEKKDKQLFKLQTRLEKLQNEYDNTMDYTFENIGKRATLKEGIREIEGEIRKIENLEDELEYFDNTLDIIDKYYNNQTDTKSECFDNYLKVTQKIQINNKRPNHMPHCDFCKKEKTLHLQEGILVCTECGHSEFIAIESDKPNYKEPVIETKPNGYKRMNHFSELLNQFQGKESTEIPNEIFQQIINELKKLRISDLSTLNNCTLRAILKKLGLTSYYEHIPYIINKLNGLPPPMLTRELEDKLRQLFKEVQEPFKQFKPNNRKNFINNNYVFHKLFELLGYDEFLPYFNYLKSRSKLQEHDEIWKKICEFNKWEYFPST</sequence>
<dbReference type="GO" id="GO:0046782">
    <property type="term" value="P:regulation of viral transcription"/>
    <property type="evidence" value="ECO:0007669"/>
    <property type="project" value="InterPro"/>
</dbReference>
<evidence type="ECO:0000313" key="2">
    <source>
        <dbReference type="EMBL" id="QHU35905.1"/>
    </source>
</evidence>
<name>A0A6C0M0V6_9ZZZZ</name>